<feature type="transmembrane region" description="Helical" evidence="2">
    <location>
        <begin position="160"/>
        <end position="179"/>
    </location>
</feature>
<evidence type="ECO:0000256" key="1">
    <source>
        <dbReference type="SAM" id="MobiDB-lite"/>
    </source>
</evidence>
<feature type="region of interest" description="Disordered" evidence="1">
    <location>
        <begin position="1"/>
        <end position="30"/>
    </location>
</feature>
<reference evidence="4" key="1">
    <citation type="submission" date="2025-08" db="UniProtKB">
        <authorList>
            <consortium name="RefSeq"/>
        </authorList>
    </citation>
    <scope>IDENTIFICATION</scope>
    <source>
        <tissue evidence="4">Whole Larva</tissue>
    </source>
</reference>
<feature type="compositionally biased region" description="Basic residues" evidence="1">
    <location>
        <begin position="63"/>
        <end position="80"/>
    </location>
</feature>
<organism evidence="3 4">
    <name type="scientific">Nicrophorus vespilloides</name>
    <name type="common">Boreal carrion beetle</name>
    <dbReference type="NCBI Taxonomy" id="110193"/>
    <lineage>
        <taxon>Eukaryota</taxon>
        <taxon>Metazoa</taxon>
        <taxon>Ecdysozoa</taxon>
        <taxon>Arthropoda</taxon>
        <taxon>Hexapoda</taxon>
        <taxon>Insecta</taxon>
        <taxon>Pterygota</taxon>
        <taxon>Neoptera</taxon>
        <taxon>Endopterygota</taxon>
        <taxon>Coleoptera</taxon>
        <taxon>Polyphaga</taxon>
        <taxon>Staphyliniformia</taxon>
        <taxon>Silphidae</taxon>
        <taxon>Nicrophorinae</taxon>
        <taxon>Nicrophorus</taxon>
    </lineage>
</organism>
<dbReference type="RefSeq" id="XP_017770921.1">
    <property type="nucleotide sequence ID" value="XM_017915432.1"/>
</dbReference>
<feature type="region of interest" description="Disordered" evidence="1">
    <location>
        <begin position="52"/>
        <end position="119"/>
    </location>
</feature>
<evidence type="ECO:0000256" key="2">
    <source>
        <dbReference type="SAM" id="Phobius"/>
    </source>
</evidence>
<name>A0ABM1M8M1_NICVS</name>
<evidence type="ECO:0000313" key="3">
    <source>
        <dbReference type="Proteomes" id="UP000695000"/>
    </source>
</evidence>
<keyword evidence="2" id="KW-0472">Membrane</keyword>
<dbReference type="GeneID" id="108558508"/>
<keyword evidence="3" id="KW-1185">Reference proteome</keyword>
<gene>
    <name evidence="4" type="primary">LOC108558508</name>
</gene>
<feature type="transmembrane region" description="Helical" evidence="2">
    <location>
        <begin position="124"/>
        <end position="144"/>
    </location>
</feature>
<proteinExistence type="predicted"/>
<dbReference type="Proteomes" id="UP000695000">
    <property type="component" value="Unplaced"/>
</dbReference>
<feature type="region of interest" description="Disordered" evidence="1">
    <location>
        <begin position="189"/>
        <end position="214"/>
    </location>
</feature>
<keyword evidence="2" id="KW-1133">Transmembrane helix</keyword>
<accession>A0ABM1M8M1</accession>
<protein>
    <submittedName>
        <fullName evidence="4">Uncharacterized protein LOC108558508</fullName>
    </submittedName>
</protein>
<keyword evidence="2" id="KW-0812">Transmembrane</keyword>
<evidence type="ECO:0000313" key="4">
    <source>
        <dbReference type="RefSeq" id="XP_017770921.1"/>
    </source>
</evidence>
<sequence>MHFWINKGVNNSQGRRGANGRYVPPSLSTGTRRKELRIGKPEMVTPVHRFLPMEGHGSASPTHHQHHHNQQQQQHAHRSARFPPIVEEHDTQAQPSIRMETQRRRRRGIPTATPPSSPTSTDMLCVNLVKLLLLCLVIGSYYVIKYNISNLSNSMEHFGATVPLIIIIVVVVLLMKVLLKVCKEQTREAARNVDANHSQTWSVDSDEAPPPPPPFADAPRIASDVEAIGVEEIPPPPYSVAVMLPTHNERLQIIQDSPPPSYEKAIT</sequence>